<comment type="caution">
    <text evidence="2">The sequence shown here is derived from an EMBL/GenBank/DDBJ whole genome shotgun (WGS) entry which is preliminary data.</text>
</comment>
<protein>
    <submittedName>
        <fullName evidence="2">Uncharacterized protein</fullName>
    </submittedName>
</protein>
<feature type="compositionally biased region" description="Polar residues" evidence="1">
    <location>
        <begin position="259"/>
        <end position="276"/>
    </location>
</feature>
<sequence length="307" mass="35107">MSTFSKCQERMLCFLGYCKRTLGSEETLNADCFLRTGLLEGYVDFLREVRKCSSATMSNHLSALIYAAKFLHRNAAPDYKDVAIIRRLRTQARLLQKEGDVERPQTKEDLQAQNRWLPWEEIVAAVRTQREKFDLTVPAKPKARECADLLLLSVYVFIPPSRGLEIRTLEIVGEEESLEARKDSARNLLIQMANGDIKLHFSNFKTRKFVGRDEVALGREDELCRLMNLYIKDHRPKLVTASSQRYLLLVSFETRDPNLNQVPIPNPPSAKSQSIKSKVPIHEVPGPNPPSPKPSTWRIGTWDVGIW</sequence>
<reference evidence="2" key="2">
    <citation type="journal article" date="2023" name="Science">
        <title>Genomic signatures of disease resistance in endangered staghorn corals.</title>
        <authorList>
            <person name="Vollmer S.V."/>
            <person name="Selwyn J.D."/>
            <person name="Despard B.A."/>
            <person name="Roesel C.L."/>
        </authorList>
    </citation>
    <scope>NUCLEOTIDE SEQUENCE</scope>
    <source>
        <strain evidence="2">K2</strain>
    </source>
</reference>
<keyword evidence="3" id="KW-1185">Reference proteome</keyword>
<dbReference type="AlphaFoldDB" id="A0AAD9PPK4"/>
<organism evidence="2 3">
    <name type="scientific">Acropora cervicornis</name>
    <name type="common">Staghorn coral</name>
    <dbReference type="NCBI Taxonomy" id="6130"/>
    <lineage>
        <taxon>Eukaryota</taxon>
        <taxon>Metazoa</taxon>
        <taxon>Cnidaria</taxon>
        <taxon>Anthozoa</taxon>
        <taxon>Hexacorallia</taxon>
        <taxon>Scleractinia</taxon>
        <taxon>Astrocoeniina</taxon>
        <taxon>Acroporidae</taxon>
        <taxon>Acropora</taxon>
    </lineage>
</organism>
<name>A0AAD9PPK4_ACRCE</name>
<evidence type="ECO:0000256" key="1">
    <source>
        <dbReference type="SAM" id="MobiDB-lite"/>
    </source>
</evidence>
<dbReference type="EMBL" id="JARQWQ010000341">
    <property type="protein sequence ID" value="KAK2546675.1"/>
    <property type="molecule type" value="Genomic_DNA"/>
</dbReference>
<accession>A0AAD9PPK4</accession>
<gene>
    <name evidence="2" type="ORF">P5673_033711</name>
</gene>
<dbReference type="Proteomes" id="UP001249851">
    <property type="component" value="Unassembled WGS sequence"/>
</dbReference>
<evidence type="ECO:0000313" key="3">
    <source>
        <dbReference type="Proteomes" id="UP001249851"/>
    </source>
</evidence>
<evidence type="ECO:0000313" key="2">
    <source>
        <dbReference type="EMBL" id="KAK2546675.1"/>
    </source>
</evidence>
<reference evidence="2" key="1">
    <citation type="journal article" date="2023" name="G3 (Bethesda)">
        <title>Whole genome assembly and annotation of the endangered Caribbean coral Acropora cervicornis.</title>
        <authorList>
            <person name="Selwyn J.D."/>
            <person name="Vollmer S.V."/>
        </authorList>
    </citation>
    <scope>NUCLEOTIDE SEQUENCE</scope>
    <source>
        <strain evidence="2">K2</strain>
    </source>
</reference>
<feature type="region of interest" description="Disordered" evidence="1">
    <location>
        <begin position="259"/>
        <end position="295"/>
    </location>
</feature>
<proteinExistence type="predicted"/>